<evidence type="ECO:0000259" key="4">
    <source>
        <dbReference type="PROSITE" id="PS50190"/>
    </source>
</evidence>
<comment type="caution">
    <text evidence="5">The sequence shown here is derived from an EMBL/GenBank/DDBJ whole genome shotgun (WGS) entry which is preliminary data.</text>
</comment>
<accession>A0A1D2J716</accession>
<dbReference type="SUPFAM" id="SSF48425">
    <property type="entry name" value="Sec7 domain"/>
    <property type="match status" value="1"/>
</dbReference>
<feature type="region of interest" description="Disordered" evidence="2">
    <location>
        <begin position="1234"/>
        <end position="1278"/>
    </location>
</feature>
<feature type="compositionally biased region" description="Polar residues" evidence="2">
    <location>
        <begin position="297"/>
        <end position="323"/>
    </location>
</feature>
<dbReference type="PANTHER" id="PTHR10663:SF405">
    <property type="entry name" value="ARF GUANINE NUCLEOTIDE EXCHANGE FACTOR SYT1"/>
    <property type="match status" value="1"/>
</dbReference>
<proteinExistence type="predicted"/>
<protein>
    <recommendedName>
        <fullName evidence="7">SEC7 domain-containing protein</fullName>
    </recommendedName>
</protein>
<evidence type="ECO:0000256" key="2">
    <source>
        <dbReference type="SAM" id="MobiDB-lite"/>
    </source>
</evidence>
<dbReference type="InterPro" id="IPR001849">
    <property type="entry name" value="PH_domain"/>
</dbReference>
<feature type="region of interest" description="Disordered" evidence="2">
    <location>
        <begin position="1070"/>
        <end position="1203"/>
    </location>
</feature>
<evidence type="ECO:0008006" key="7">
    <source>
        <dbReference type="Google" id="ProtNLM"/>
    </source>
</evidence>
<dbReference type="PANTHER" id="PTHR10663">
    <property type="entry name" value="GUANYL-NUCLEOTIDE EXCHANGE FACTOR"/>
    <property type="match status" value="1"/>
</dbReference>
<dbReference type="FunFam" id="1.10.1000.11:FF:000002">
    <property type="entry name" value="Cytohesin 1"/>
    <property type="match status" value="1"/>
</dbReference>
<dbReference type="InterPro" id="IPR000904">
    <property type="entry name" value="Sec7_dom"/>
</dbReference>
<feature type="compositionally biased region" description="Low complexity" evidence="2">
    <location>
        <begin position="365"/>
        <end position="374"/>
    </location>
</feature>
<reference evidence="5 6" key="1">
    <citation type="submission" date="2016-06" db="EMBL/GenBank/DDBJ databases">
        <authorList>
            <person name="Kjaerup R.B."/>
            <person name="Dalgaard T.S."/>
            <person name="Juul-Madsen H.R."/>
        </authorList>
    </citation>
    <scope>NUCLEOTIDE SEQUENCE [LARGE SCALE GENOMIC DNA]</scope>
    <source>
        <strain evidence="5 6">Pb300</strain>
    </source>
</reference>
<gene>
    <name evidence="5" type="ORF">ACO22_06576</name>
</gene>
<feature type="region of interest" description="Disordered" evidence="2">
    <location>
        <begin position="289"/>
        <end position="415"/>
    </location>
</feature>
<dbReference type="Gene3D" id="1.10.1000.11">
    <property type="entry name" value="Arf Nucleotide-binding Site Opener,domain 2"/>
    <property type="match status" value="1"/>
</dbReference>
<dbReference type="GO" id="GO:0032012">
    <property type="term" value="P:regulation of ARF protein signal transduction"/>
    <property type="evidence" value="ECO:0007669"/>
    <property type="project" value="InterPro"/>
</dbReference>
<dbReference type="InterPro" id="IPR011993">
    <property type="entry name" value="PH-like_dom_sf"/>
</dbReference>
<dbReference type="PROSITE" id="PS50190">
    <property type="entry name" value="SEC7"/>
    <property type="match status" value="1"/>
</dbReference>
<dbReference type="SUPFAM" id="SSF50729">
    <property type="entry name" value="PH domain-like"/>
    <property type="match status" value="1"/>
</dbReference>
<dbReference type="Pfam" id="PF01369">
    <property type="entry name" value="Sec7"/>
    <property type="match status" value="1"/>
</dbReference>
<feature type="compositionally biased region" description="Basic and acidic residues" evidence="2">
    <location>
        <begin position="1442"/>
        <end position="1457"/>
    </location>
</feature>
<evidence type="ECO:0000313" key="6">
    <source>
        <dbReference type="Proteomes" id="UP000242814"/>
    </source>
</evidence>
<feature type="compositionally biased region" description="Low complexity" evidence="2">
    <location>
        <begin position="1140"/>
        <end position="1160"/>
    </location>
</feature>
<dbReference type="VEuPathDB" id="FungiDB:PADG_05317"/>
<sequence>MRKSTSIMPWKGCRPGADDRNSQPHHSLNPEPAPARHSEHIPRSNSAMDQLAPRLSESTANSPLAGESRAAERSERSLSDNGPAGSGGKSVPNAKQQGTTIFNRFSLMRFRHASDPQLSTSYNEAETPPVPSLLPPPTIITTSPTITDPKPTPKRKNRFKLGTQKPVLGHATASPPHHNHTPKNSNSSNGSSSFRQIAGMGSPQTAPSSLRASHISFEYQGRLSTTSVGSSGALRAQGDGISLPGTRFSESSRSDGSSAEHGVYLKNGTVAGTSSLFRLPRLKRSRSPLFPLPVKVTPSSQVSQPSEPKRTQTGNNKSLISTDQNRDIAPSLPPLPSPSPSPLDFGTPGTISPGMPLIRKDSRSSARSATSSSSPKPPTRVSRRERSSTMSSLADIQDVPHQLSPDLAPSSRTSTYTAARKSFGDLFGLPGRFKSNPDQNGTGDASPCFGAPATPASVASKSNSFSIARDLVSWPAREQDDSPATYLSRLESSVRRGVIATILSQSSEEFYSTALRKYMRGFSFFGDPIDMAIRKLLMEVELPKETQQIDRVLQSFADRYHECNPGIYASTDQAYFISFSLLILHTDFFNKNNKRKMQKSDYVRNTQGEGVAEEILECFYENIVYTPFIHVEDELNLSRLLAPKPRKPLFKVPSADSLPSLSRDPVDPYALILDGKLGSLRPNLKEVMELEDVYSPFAAGQTPDMDALHRTFNKSSVLQIVSARSRPDAFLTSSSIANPAESHPGLVDIRVAKVGLLWRKDPKKKKTRSPWQEWGAVLTGSQLYFFRDVQWVKSLISQCESHDKHGRRRAVTFKPPITDFKPDAIMSTHDAVALLDSSYKKHKHAFLLVRRGGFEEVFLANSEADMLDWLAMINYAATFRTTGVRMRGMIGANYEGHEDRKSTRKDSTTSETSNTPVPDSPAPNRRMDPGLVEEVSVARRELMSQRIREANEKLFSAQKELDELLRNARHLQVLTPIHPRTRDQVILAAGRMSAKIKWARLEISRTKCHREMLVLDLSGEERLHLEKQSLNTLNSILVSNLDQRRPSKPESVTTAEQISFKNDGTFGPVRAVTPVSLEGGAGPPSQTISPRARRPSTLTSVVPAQISSVQKKTSAAGSKEDSVTSSYVDPTTNVSPRQLSVKSSVLSSTVDDSSSVHVPSGRSTPTRSVNDEEERFLREAGILTTRHSPHSLKLTDAPNEDDKERLHDIGAESSSGDHRSKARRGLHRSLREAHHIPHPHPHPHPHLVHHHHRSKKGRESSITTSAADDGSPVAETESLARGAGSFTLHGKKASVVNFGSEWQNMSHEQRLKLRKPIQYEDSRVSEVLNIGDGTESLVSDSAIRRRANSLRSTSTATAMSIGNQDATDGTSEAPEVFKPLVEEHTNVNESQSKSVDPVVEEDASPMQSKPGEVSPTSQPLKLDEHSNNAKEISINSDDQADATDHESSTPKKRDGSCHRSRSQEQPNHTTPEQAVSA</sequence>
<feature type="coiled-coil region" evidence="1">
    <location>
        <begin position="940"/>
        <end position="967"/>
    </location>
</feature>
<evidence type="ECO:0000313" key="5">
    <source>
        <dbReference type="EMBL" id="ODH14452.1"/>
    </source>
</evidence>
<feature type="region of interest" description="Disordered" evidence="2">
    <location>
        <begin position="1348"/>
        <end position="1371"/>
    </location>
</feature>
<dbReference type="EMBL" id="LZYO01000365">
    <property type="protein sequence ID" value="ODH14452.1"/>
    <property type="molecule type" value="Genomic_DNA"/>
</dbReference>
<feature type="compositionally biased region" description="Pro residues" evidence="2">
    <location>
        <begin position="128"/>
        <end position="138"/>
    </location>
</feature>
<feature type="region of interest" description="Disordered" evidence="2">
    <location>
        <begin position="118"/>
        <end position="209"/>
    </location>
</feature>
<feature type="compositionally biased region" description="Pro residues" evidence="2">
    <location>
        <begin position="331"/>
        <end position="341"/>
    </location>
</feature>
<dbReference type="InterPro" id="IPR035999">
    <property type="entry name" value="Sec7_dom_sf"/>
</dbReference>
<feature type="compositionally biased region" description="Basic and acidic residues" evidence="2">
    <location>
        <begin position="69"/>
        <end position="78"/>
    </location>
</feature>
<dbReference type="SMART" id="SM00222">
    <property type="entry name" value="Sec7"/>
    <property type="match status" value="1"/>
</dbReference>
<feature type="region of interest" description="Disordered" evidence="2">
    <location>
        <begin position="428"/>
        <end position="449"/>
    </location>
</feature>
<dbReference type="Gene3D" id="2.30.29.30">
    <property type="entry name" value="Pleckstrin-homology domain (PH domain)/Phosphotyrosine-binding domain (PTB)"/>
    <property type="match status" value="1"/>
</dbReference>
<dbReference type="PROSITE" id="PS50003">
    <property type="entry name" value="PH_DOMAIN"/>
    <property type="match status" value="1"/>
</dbReference>
<evidence type="ECO:0000259" key="3">
    <source>
        <dbReference type="PROSITE" id="PS50003"/>
    </source>
</evidence>
<evidence type="ECO:0000256" key="1">
    <source>
        <dbReference type="SAM" id="Coils"/>
    </source>
</evidence>
<keyword evidence="1" id="KW-0175">Coiled coil</keyword>
<feature type="compositionally biased region" description="Basic and acidic residues" evidence="2">
    <location>
        <begin position="895"/>
        <end position="908"/>
    </location>
</feature>
<feature type="domain" description="SEC7" evidence="4">
    <location>
        <begin position="461"/>
        <end position="626"/>
    </location>
</feature>
<feature type="compositionally biased region" description="Polar residues" evidence="2">
    <location>
        <begin position="1123"/>
        <end position="1138"/>
    </location>
</feature>
<feature type="compositionally biased region" description="Low complexity" evidence="2">
    <location>
        <begin position="139"/>
        <end position="149"/>
    </location>
</feature>
<organism evidence="5 6">
    <name type="scientific">Paracoccidioides brasiliensis</name>
    <dbReference type="NCBI Taxonomy" id="121759"/>
    <lineage>
        <taxon>Eukaryota</taxon>
        <taxon>Fungi</taxon>
        <taxon>Dikarya</taxon>
        <taxon>Ascomycota</taxon>
        <taxon>Pezizomycotina</taxon>
        <taxon>Eurotiomycetes</taxon>
        <taxon>Eurotiomycetidae</taxon>
        <taxon>Onygenales</taxon>
        <taxon>Ajellomycetaceae</taxon>
        <taxon>Paracoccidioides</taxon>
    </lineage>
</organism>
<dbReference type="InterPro" id="IPR023394">
    <property type="entry name" value="Sec7_C_sf"/>
</dbReference>
<feature type="region of interest" description="Disordered" evidence="2">
    <location>
        <begin position="1"/>
        <end position="97"/>
    </location>
</feature>
<dbReference type="Pfam" id="PF00169">
    <property type="entry name" value="PH"/>
    <property type="match status" value="1"/>
</dbReference>
<feature type="compositionally biased region" description="Polar residues" evidence="2">
    <location>
        <begin position="1349"/>
        <end position="1370"/>
    </location>
</feature>
<feature type="compositionally biased region" description="Low complexity" evidence="2">
    <location>
        <begin position="184"/>
        <end position="193"/>
    </location>
</feature>
<dbReference type="SMART" id="SM00233">
    <property type="entry name" value="PH"/>
    <property type="match status" value="1"/>
</dbReference>
<dbReference type="GO" id="GO:0005085">
    <property type="term" value="F:guanyl-nucleotide exchange factor activity"/>
    <property type="evidence" value="ECO:0007669"/>
    <property type="project" value="InterPro"/>
</dbReference>
<feature type="region of interest" description="Disordered" evidence="2">
    <location>
        <begin position="226"/>
        <end position="261"/>
    </location>
</feature>
<feature type="region of interest" description="Disordered" evidence="2">
    <location>
        <begin position="1384"/>
        <end position="1477"/>
    </location>
</feature>
<feature type="compositionally biased region" description="Basic residues" evidence="2">
    <location>
        <begin position="1236"/>
        <end position="1256"/>
    </location>
</feature>
<name>A0A1D2J716_PARBR</name>
<feature type="compositionally biased region" description="Polar residues" evidence="2">
    <location>
        <begin position="1096"/>
        <end position="1116"/>
    </location>
</feature>
<dbReference type="VEuPathDB" id="FungiDB:PABG_04692"/>
<feature type="region of interest" description="Disordered" evidence="2">
    <location>
        <begin position="895"/>
        <end position="930"/>
    </location>
</feature>
<dbReference type="Proteomes" id="UP000242814">
    <property type="component" value="Unassembled WGS sequence"/>
</dbReference>
<feature type="compositionally biased region" description="Polar residues" evidence="2">
    <location>
        <begin position="1463"/>
        <end position="1477"/>
    </location>
</feature>
<feature type="domain" description="PH" evidence="3">
    <location>
        <begin position="750"/>
        <end position="878"/>
    </location>
</feature>